<sequence>MASISDFYPYVMPAVQGCPTGIVNMAIKNAIVDFCDKTLMWRYTFAPMDIVDGQSSYEFTSPDDAAISKPLYVSVNGNQLYGTNEDDLDILYSGWREATSNSPVMYYMDYNSNLILVPTPSENQDGSLILQVALRPSFDAVEFEDWLLEDWGEVIGHGALMRLHAMPGKVWADTNTVQYHRAKFREGVSRAKSRTMKSFGRQTKSVQPRQFWE</sequence>
<comment type="caution">
    <text evidence="1">The sequence shown here is derived from an EMBL/GenBank/DDBJ whole genome shotgun (WGS) entry which is preliminary data.</text>
</comment>
<evidence type="ECO:0000313" key="2">
    <source>
        <dbReference type="Proteomes" id="UP000075398"/>
    </source>
</evidence>
<organism evidence="1 2">
    <name type="scientific">Candidatus Methanofastidiosum methylothiophilum</name>
    <dbReference type="NCBI Taxonomy" id="1705564"/>
    <lineage>
        <taxon>Archaea</taxon>
        <taxon>Methanobacteriati</taxon>
        <taxon>Methanobacteriota</taxon>
        <taxon>Stenosarchaea group</taxon>
        <taxon>Candidatus Methanofastidiosia</taxon>
        <taxon>Candidatus Methanofastidiosales</taxon>
        <taxon>Candidatus Methanofastidiosaceae</taxon>
        <taxon>Candidatus Methanofastidiosum</taxon>
    </lineage>
</organism>
<dbReference type="EMBL" id="LNGC01000030">
    <property type="protein sequence ID" value="KYC52199.1"/>
    <property type="molecule type" value="Genomic_DNA"/>
</dbReference>
<dbReference type="Proteomes" id="UP000075398">
    <property type="component" value="Unassembled WGS sequence"/>
</dbReference>
<accession>A0A150J4Q0</accession>
<dbReference type="InterPro" id="IPR056209">
    <property type="entry name" value="SU10_adaptor"/>
</dbReference>
<proteinExistence type="predicted"/>
<gene>
    <name evidence="1" type="ORF">AMQ22_00926</name>
</gene>
<dbReference type="AlphaFoldDB" id="A0A150J4Q0"/>
<evidence type="ECO:0000313" key="1">
    <source>
        <dbReference type="EMBL" id="KYC52199.1"/>
    </source>
</evidence>
<protein>
    <submittedName>
        <fullName evidence="1">Uncharacterized protein</fullName>
    </submittedName>
</protein>
<dbReference type="Pfam" id="PF24175">
    <property type="entry name" value="SU10_adaptor"/>
    <property type="match status" value="1"/>
</dbReference>
<reference evidence="1 2" key="1">
    <citation type="journal article" date="2016" name="ISME J.">
        <title>Chasing the elusive Euryarchaeota class WSA2: genomes reveal a uniquely fastidious methyl-reducing methanogen.</title>
        <authorList>
            <person name="Nobu M.K."/>
            <person name="Narihiro T."/>
            <person name="Kuroda K."/>
            <person name="Mei R."/>
            <person name="Liu W.T."/>
        </authorList>
    </citation>
    <scope>NUCLEOTIDE SEQUENCE [LARGE SCALE GENOMIC DNA]</scope>
    <source>
        <strain evidence="1">U1lsi0528_Bin055</strain>
    </source>
</reference>
<name>A0A150J4Q0_9EURY</name>